<sequence>MAADRADEQDPARALGRALRDLQRRSGRTLRDLETSVRISDSSLSRYFLGTTVPPWATVRDLCEALGGDPSEYRHLWQAADRGQRKPARRQRATDGEPAPGEQEHGEPAQGGRAPGTPGHGEPVRDAPIGSGSESALVESGPAPAEPVPAEPTPDEAPVTAPPAGTRRGSRTVWALAGAVIGLMLGALSTVLVQPHAPRSSGGDAPTAASGTHGVQGAASSSSSPRIFVSRATGACLDDSLDQGTRSFACNGMSYQRWTVGTTPDGSAQLRNHATGECLDHLPGGLSTTPCGQAASQRWTVSARDDVAVEIRSTTARSCLADSAGGLRLAPCDGTTRQKWA</sequence>
<dbReference type="CDD" id="cd23415">
    <property type="entry name" value="beta-trefoil_Ricin_AH"/>
    <property type="match status" value="1"/>
</dbReference>
<feature type="domain" description="HTH cro/C1-type" evidence="3">
    <location>
        <begin position="19"/>
        <end position="73"/>
    </location>
</feature>
<dbReference type="EMBL" id="JBEZAE010000009">
    <property type="protein sequence ID" value="MEU7071692.1"/>
    <property type="molecule type" value="Genomic_DNA"/>
</dbReference>
<dbReference type="InterPro" id="IPR000772">
    <property type="entry name" value="Ricin_B_lectin"/>
</dbReference>
<keyword evidence="2" id="KW-0472">Membrane</keyword>
<protein>
    <submittedName>
        <fullName evidence="4">RICIN domain-containing protein</fullName>
    </submittedName>
</protein>
<comment type="caution">
    <text evidence="4">The sequence shown here is derived from an EMBL/GenBank/DDBJ whole genome shotgun (WGS) entry which is preliminary data.</text>
</comment>
<reference evidence="4 5" key="1">
    <citation type="submission" date="2024-06" db="EMBL/GenBank/DDBJ databases">
        <title>The Natural Products Discovery Center: Release of the First 8490 Sequenced Strains for Exploring Actinobacteria Biosynthetic Diversity.</title>
        <authorList>
            <person name="Kalkreuter E."/>
            <person name="Kautsar S.A."/>
            <person name="Yang D."/>
            <person name="Bader C.D."/>
            <person name="Teijaro C.N."/>
            <person name="Fluegel L."/>
            <person name="Davis C.M."/>
            <person name="Simpson J.R."/>
            <person name="Lauterbach L."/>
            <person name="Steele A.D."/>
            <person name="Gui C."/>
            <person name="Meng S."/>
            <person name="Li G."/>
            <person name="Viehrig K."/>
            <person name="Ye F."/>
            <person name="Su P."/>
            <person name="Kiefer A.F."/>
            <person name="Nichols A."/>
            <person name="Cepeda A.J."/>
            <person name="Yan W."/>
            <person name="Fan B."/>
            <person name="Jiang Y."/>
            <person name="Adhikari A."/>
            <person name="Zheng C.-J."/>
            <person name="Schuster L."/>
            <person name="Cowan T.M."/>
            <person name="Smanski M.J."/>
            <person name="Chevrette M.G."/>
            <person name="De Carvalho L.P.S."/>
            <person name="Shen B."/>
        </authorList>
    </citation>
    <scope>NUCLEOTIDE SEQUENCE [LARGE SCALE GENOMIC DNA]</scope>
    <source>
        <strain evidence="4 5">NPDC045974</strain>
    </source>
</reference>
<organism evidence="4 5">
    <name type="scientific">Streptomyces narbonensis</name>
    <dbReference type="NCBI Taxonomy" id="67333"/>
    <lineage>
        <taxon>Bacteria</taxon>
        <taxon>Bacillati</taxon>
        <taxon>Actinomycetota</taxon>
        <taxon>Actinomycetes</taxon>
        <taxon>Kitasatosporales</taxon>
        <taxon>Streptomycetaceae</taxon>
        <taxon>Streptomyces</taxon>
    </lineage>
</organism>
<feature type="region of interest" description="Disordered" evidence="1">
    <location>
        <begin position="195"/>
        <end position="224"/>
    </location>
</feature>
<evidence type="ECO:0000313" key="5">
    <source>
        <dbReference type="Proteomes" id="UP001551329"/>
    </source>
</evidence>
<dbReference type="InterPro" id="IPR001387">
    <property type="entry name" value="Cro/C1-type_HTH"/>
</dbReference>
<keyword evidence="2" id="KW-0812">Transmembrane</keyword>
<evidence type="ECO:0000256" key="1">
    <source>
        <dbReference type="SAM" id="MobiDB-lite"/>
    </source>
</evidence>
<dbReference type="RefSeq" id="WP_358471085.1">
    <property type="nucleotide sequence ID" value="NZ_JBEZAE010000009.1"/>
</dbReference>
<dbReference type="PROSITE" id="PS50231">
    <property type="entry name" value="RICIN_B_LECTIN"/>
    <property type="match status" value="1"/>
</dbReference>
<dbReference type="Pfam" id="PF13560">
    <property type="entry name" value="HTH_31"/>
    <property type="match status" value="1"/>
</dbReference>
<dbReference type="Pfam" id="PF00652">
    <property type="entry name" value="Ricin_B_lectin"/>
    <property type="match status" value="1"/>
</dbReference>
<feature type="transmembrane region" description="Helical" evidence="2">
    <location>
        <begin position="173"/>
        <end position="193"/>
    </location>
</feature>
<feature type="region of interest" description="Disordered" evidence="1">
    <location>
        <begin position="79"/>
        <end position="168"/>
    </location>
</feature>
<accession>A0ABV3CAA2</accession>
<gene>
    <name evidence="4" type="ORF">AB0A88_16315</name>
</gene>
<dbReference type="PROSITE" id="PS50943">
    <property type="entry name" value="HTH_CROC1"/>
    <property type="match status" value="1"/>
</dbReference>
<dbReference type="Gene3D" id="2.80.10.50">
    <property type="match status" value="1"/>
</dbReference>
<dbReference type="SUPFAM" id="SSF47413">
    <property type="entry name" value="lambda repressor-like DNA-binding domains"/>
    <property type="match status" value="1"/>
</dbReference>
<name>A0ABV3CAA2_9ACTN</name>
<dbReference type="SUPFAM" id="SSF50370">
    <property type="entry name" value="Ricin B-like lectins"/>
    <property type="match status" value="1"/>
</dbReference>
<evidence type="ECO:0000256" key="2">
    <source>
        <dbReference type="SAM" id="Phobius"/>
    </source>
</evidence>
<keyword evidence="2" id="KW-1133">Transmembrane helix</keyword>
<dbReference type="Proteomes" id="UP001551329">
    <property type="component" value="Unassembled WGS sequence"/>
</dbReference>
<proteinExistence type="predicted"/>
<dbReference type="SMART" id="SM00530">
    <property type="entry name" value="HTH_XRE"/>
    <property type="match status" value="1"/>
</dbReference>
<evidence type="ECO:0000259" key="3">
    <source>
        <dbReference type="PROSITE" id="PS50943"/>
    </source>
</evidence>
<dbReference type="InterPro" id="IPR035992">
    <property type="entry name" value="Ricin_B-like_lectins"/>
</dbReference>
<evidence type="ECO:0000313" key="4">
    <source>
        <dbReference type="EMBL" id="MEU7071692.1"/>
    </source>
</evidence>
<dbReference type="CDD" id="cd00093">
    <property type="entry name" value="HTH_XRE"/>
    <property type="match status" value="1"/>
</dbReference>
<dbReference type="InterPro" id="IPR010982">
    <property type="entry name" value="Lambda_DNA-bd_dom_sf"/>
</dbReference>
<keyword evidence="5" id="KW-1185">Reference proteome</keyword>
<dbReference type="Gene3D" id="1.10.260.40">
    <property type="entry name" value="lambda repressor-like DNA-binding domains"/>
    <property type="match status" value="1"/>
</dbReference>